<dbReference type="EMBL" id="CP060713">
    <property type="protein sequence ID" value="QNN52080.1"/>
    <property type="molecule type" value="Genomic_DNA"/>
</dbReference>
<dbReference type="PRINTS" id="PR00038">
    <property type="entry name" value="HTHLUXR"/>
</dbReference>
<dbReference type="SUPFAM" id="SSF46894">
    <property type="entry name" value="C-terminal effector domain of the bipartite response regulators"/>
    <property type="match status" value="1"/>
</dbReference>
<dbReference type="GO" id="GO:0003677">
    <property type="term" value="F:DNA binding"/>
    <property type="evidence" value="ECO:0007669"/>
    <property type="project" value="InterPro"/>
</dbReference>
<dbReference type="GO" id="GO:0006355">
    <property type="term" value="P:regulation of DNA-templated transcription"/>
    <property type="evidence" value="ECO:0007669"/>
    <property type="project" value="InterPro"/>
</dbReference>
<evidence type="ECO:0000259" key="3">
    <source>
        <dbReference type="PROSITE" id="PS50043"/>
    </source>
</evidence>
<dbReference type="Pfam" id="PF00196">
    <property type="entry name" value="GerE"/>
    <property type="match status" value="1"/>
</dbReference>
<dbReference type="PANTHER" id="PTHR16305:SF35">
    <property type="entry name" value="TRANSCRIPTIONAL ACTIVATOR DOMAIN"/>
    <property type="match status" value="1"/>
</dbReference>
<evidence type="ECO:0000256" key="1">
    <source>
        <dbReference type="ARBA" id="ARBA00022741"/>
    </source>
</evidence>
<sequence>MVRLRTADLIARDAELSELGAAVDAARAGLRGAVLVCGPPGVGKSRLVEEAVRRGRREGDLVLVGHCVDLYGEEIPYAAVAEALRHLVRERGPGGARQMLGPAARPLAALVPDLDTGDYRRAASEADVDRSGGVHVLDAFVAGLDRAGRGTGRVIWLWLEDLQWADRATRNLVSYLLRVEGPPNLVMMATVRTEDTASPGADDVIAELLRVPLVDQIVLQPFTRSQVAEHLRALTGLRSGAGVVHTVALLSGGLPFYTELLAREGLPDGRVPSPVRSMVRGEIESLDDDARATVEAASVESGRLPHDVLVAVAGGEHRALAGIATAVAESVLVPEPDGSGYRFRHALLRESVEAGLLPGDRRRWHERWAKQLEMSAESTGDPFARIAAAHHWAGAGDNSRALDAVLTGAALAHQVLADAEAVGLLARALELWPSVPDATQRAGIEQDALLRSSLFWARMAGRSDLAETLGAVRLTGGQNQVRDLSIAYTRREFDGVDWQPTGAEVQLLRSCPLSNPWLSRAAGDASFALQETDPQSASVLADRAVQAAELAVQVYRESGRHRTALTWITPEEELLYAEHCRADVMLCVAGRAEEAARFYANLRPRCEAVSPQVGLECDACMAEALAATGKHQDAYATANAALAALPQPRKSLQLYATFTHTAADSEIALGDWDHALSRLDEACQDVDDDSLTYSLCALAGLLHCWRGNLRTAERCATTVRSHLDTVDSTSWRAVWETIWLEAELAVARSHAARARTILGTLWSKPHPESASHAMWRPLMSAVKVNVDEIAGRPARSTKEARDDLATCQVVAARLHRIGDVGVAWDLHLTAELSRLDRPSDPAPWAAAAEAWIAAGWLRERCLALLGLATAQARSGCNKEARDALQSARDIAHQLGAAPLEVATVQIARNTGLGPAAGSGRAPGATGLTAREMEVLALITRGYSNNRIATELFISPKTASVHVSNILGKLHASSRTEAAAIAQRTNVLDR</sequence>
<proteinExistence type="predicted"/>
<name>A0A7G9R905_9ACTN</name>
<accession>A0A7G9R905</accession>
<dbReference type="InterPro" id="IPR016032">
    <property type="entry name" value="Sig_transdc_resp-reg_C-effctor"/>
</dbReference>
<evidence type="ECO:0000313" key="4">
    <source>
        <dbReference type="EMBL" id="QNN52080.1"/>
    </source>
</evidence>
<dbReference type="InterPro" id="IPR036388">
    <property type="entry name" value="WH-like_DNA-bd_sf"/>
</dbReference>
<dbReference type="SMART" id="SM00421">
    <property type="entry name" value="HTH_LUXR"/>
    <property type="match status" value="1"/>
</dbReference>
<dbReference type="PANTHER" id="PTHR16305">
    <property type="entry name" value="TESTICULAR SOLUBLE ADENYLYL CYCLASE"/>
    <property type="match status" value="1"/>
</dbReference>
<evidence type="ECO:0000313" key="5">
    <source>
        <dbReference type="Proteomes" id="UP000515947"/>
    </source>
</evidence>
<keyword evidence="2" id="KW-0067">ATP-binding</keyword>
<dbReference type="GO" id="GO:0005524">
    <property type="term" value="F:ATP binding"/>
    <property type="evidence" value="ECO:0007669"/>
    <property type="project" value="UniProtKB-KW"/>
</dbReference>
<keyword evidence="1" id="KW-0547">Nucleotide-binding</keyword>
<dbReference type="PROSITE" id="PS50043">
    <property type="entry name" value="HTH_LUXR_2"/>
    <property type="match status" value="1"/>
</dbReference>
<dbReference type="Proteomes" id="UP000515947">
    <property type="component" value="Chromosome"/>
</dbReference>
<dbReference type="AlphaFoldDB" id="A0A7G9R905"/>
<dbReference type="InterPro" id="IPR000792">
    <property type="entry name" value="Tscrpt_reg_LuxR_C"/>
</dbReference>
<dbReference type="RefSeq" id="WP_187577923.1">
    <property type="nucleotide sequence ID" value="NZ_CP060713.1"/>
</dbReference>
<dbReference type="InterPro" id="IPR027417">
    <property type="entry name" value="P-loop_NTPase"/>
</dbReference>
<evidence type="ECO:0000256" key="2">
    <source>
        <dbReference type="ARBA" id="ARBA00022840"/>
    </source>
</evidence>
<dbReference type="Pfam" id="PF13191">
    <property type="entry name" value="AAA_16"/>
    <property type="match status" value="1"/>
</dbReference>
<organism evidence="4 5">
    <name type="scientific">Nocardioides mesophilus</name>
    <dbReference type="NCBI Taxonomy" id="433659"/>
    <lineage>
        <taxon>Bacteria</taxon>
        <taxon>Bacillati</taxon>
        <taxon>Actinomycetota</taxon>
        <taxon>Actinomycetes</taxon>
        <taxon>Propionibacteriales</taxon>
        <taxon>Nocardioidaceae</taxon>
        <taxon>Nocardioides</taxon>
    </lineage>
</organism>
<dbReference type="InterPro" id="IPR041664">
    <property type="entry name" value="AAA_16"/>
</dbReference>
<feature type="domain" description="HTH luxR-type" evidence="3">
    <location>
        <begin position="920"/>
        <end position="985"/>
    </location>
</feature>
<dbReference type="SUPFAM" id="SSF52540">
    <property type="entry name" value="P-loop containing nucleoside triphosphate hydrolases"/>
    <property type="match status" value="1"/>
</dbReference>
<dbReference type="GO" id="GO:0004016">
    <property type="term" value="F:adenylate cyclase activity"/>
    <property type="evidence" value="ECO:0007669"/>
    <property type="project" value="TreeGrafter"/>
</dbReference>
<keyword evidence="5" id="KW-1185">Reference proteome</keyword>
<protein>
    <submittedName>
        <fullName evidence="4">AAA family ATPase</fullName>
    </submittedName>
</protein>
<dbReference type="CDD" id="cd06170">
    <property type="entry name" value="LuxR_C_like"/>
    <property type="match status" value="1"/>
</dbReference>
<dbReference type="GO" id="GO:0005737">
    <property type="term" value="C:cytoplasm"/>
    <property type="evidence" value="ECO:0007669"/>
    <property type="project" value="TreeGrafter"/>
</dbReference>
<dbReference type="KEGG" id="nmes:H9L09_16460"/>
<gene>
    <name evidence="4" type="ORF">H9L09_16460</name>
</gene>
<dbReference type="Gene3D" id="1.10.10.10">
    <property type="entry name" value="Winged helix-like DNA-binding domain superfamily/Winged helix DNA-binding domain"/>
    <property type="match status" value="1"/>
</dbReference>
<dbReference type="SUPFAM" id="SSF48452">
    <property type="entry name" value="TPR-like"/>
    <property type="match status" value="1"/>
</dbReference>
<dbReference type="InterPro" id="IPR011990">
    <property type="entry name" value="TPR-like_helical_dom_sf"/>
</dbReference>
<reference evidence="4 5" key="1">
    <citation type="submission" date="2020-08" db="EMBL/GenBank/DDBJ databases">
        <title>Genome sequence of Nocardioides mesophilus KACC 16243T.</title>
        <authorList>
            <person name="Hyun D.-W."/>
            <person name="Bae J.-W."/>
        </authorList>
    </citation>
    <scope>NUCLEOTIDE SEQUENCE [LARGE SCALE GENOMIC DNA]</scope>
    <source>
        <strain evidence="4 5">KACC 16243</strain>
    </source>
</reference>